<dbReference type="CDD" id="cd03568">
    <property type="entry name" value="VHS_STAM"/>
    <property type="match status" value="1"/>
</dbReference>
<feature type="compositionally biased region" description="Polar residues" evidence="8">
    <location>
        <begin position="517"/>
        <end position="527"/>
    </location>
</feature>
<dbReference type="Gene3D" id="2.30.30.40">
    <property type="entry name" value="SH3 Domains"/>
    <property type="match status" value="1"/>
</dbReference>
<dbReference type="GO" id="GO:0033565">
    <property type="term" value="C:ESCRT-0 complex"/>
    <property type="evidence" value="ECO:0007669"/>
    <property type="project" value="UniProtKB-ARBA"/>
</dbReference>
<proteinExistence type="inferred from homology"/>
<keyword evidence="3 7" id="KW-0728">SH3 domain</keyword>
<dbReference type="SUPFAM" id="SSF48464">
    <property type="entry name" value="ENTH/VHS domain"/>
    <property type="match status" value="1"/>
</dbReference>
<dbReference type="AlphaFoldDB" id="A0A8J2MHQ2"/>
<dbReference type="Pfam" id="PF00018">
    <property type="entry name" value="SH3_1"/>
    <property type="match status" value="1"/>
</dbReference>
<feature type="region of interest" description="Disordered" evidence="8">
    <location>
        <begin position="573"/>
        <end position="595"/>
    </location>
</feature>
<keyword evidence="4" id="KW-0813">Transport</keyword>
<comment type="subcellular location">
    <subcellularLocation>
        <location evidence="1">Endosome</location>
    </subcellularLocation>
</comment>
<feature type="compositionally biased region" description="Polar residues" evidence="8">
    <location>
        <begin position="534"/>
        <end position="557"/>
    </location>
</feature>
<dbReference type="Pfam" id="PF00790">
    <property type="entry name" value="VHS"/>
    <property type="match status" value="1"/>
</dbReference>
<keyword evidence="6" id="KW-0653">Protein transport</keyword>
<dbReference type="Proteomes" id="UP000786811">
    <property type="component" value="Unassembled WGS sequence"/>
</dbReference>
<feature type="region of interest" description="Disordered" evidence="8">
    <location>
        <begin position="145"/>
        <end position="164"/>
    </location>
</feature>
<comment type="similarity">
    <text evidence="2">Belongs to the STAM family.</text>
</comment>
<dbReference type="InterPro" id="IPR036028">
    <property type="entry name" value="SH3-like_dom_sf"/>
</dbReference>
<evidence type="ECO:0000313" key="11">
    <source>
        <dbReference type="EMBL" id="CAG5092741.1"/>
    </source>
</evidence>
<dbReference type="Gene3D" id="6.10.140.100">
    <property type="match status" value="1"/>
</dbReference>
<dbReference type="FunFam" id="2.30.30.40:FF:000072">
    <property type="entry name" value="Unconventional Myosin IB"/>
    <property type="match status" value="1"/>
</dbReference>
<dbReference type="OrthoDB" id="10068368at2759"/>
<dbReference type="PROSITE" id="PS50330">
    <property type="entry name" value="UIM"/>
    <property type="match status" value="1"/>
</dbReference>
<gene>
    <name evidence="11" type="ORF">HICCMSTLAB_LOCUS6347</name>
</gene>
<dbReference type="PROSITE" id="PS50002">
    <property type="entry name" value="SH3"/>
    <property type="match status" value="1"/>
</dbReference>
<dbReference type="PANTHER" id="PTHR45929">
    <property type="entry name" value="JAK PATHWAY SIGNAL TRANSDUCTION ADAPTOR MOLECULE"/>
    <property type="match status" value="1"/>
</dbReference>
<feature type="compositionally biased region" description="Pro residues" evidence="8">
    <location>
        <begin position="464"/>
        <end position="487"/>
    </location>
</feature>
<dbReference type="SUPFAM" id="SSF50044">
    <property type="entry name" value="SH3-domain"/>
    <property type="match status" value="1"/>
</dbReference>
<comment type="caution">
    <text evidence="11">The sequence shown here is derived from an EMBL/GenBank/DDBJ whole genome shotgun (WGS) entry which is preliminary data.</text>
</comment>
<keyword evidence="5" id="KW-0967">Endosome</keyword>
<evidence type="ECO:0000259" key="9">
    <source>
        <dbReference type="PROSITE" id="PS50002"/>
    </source>
</evidence>
<dbReference type="InterPro" id="IPR002014">
    <property type="entry name" value="VHS_dom"/>
</dbReference>
<dbReference type="FunFam" id="1.25.40.90:FF:000009">
    <property type="entry name" value="Putative signal transducing adapter molecule 1"/>
    <property type="match status" value="1"/>
</dbReference>
<dbReference type="Pfam" id="PF02809">
    <property type="entry name" value="UIM"/>
    <property type="match status" value="1"/>
</dbReference>
<evidence type="ECO:0000256" key="6">
    <source>
        <dbReference type="ARBA" id="ARBA00022927"/>
    </source>
</evidence>
<evidence type="ECO:0000313" key="12">
    <source>
        <dbReference type="Proteomes" id="UP000786811"/>
    </source>
</evidence>
<protein>
    <submittedName>
        <fullName evidence="11">Similar to STAM: Signal transducing adapter molecule 1 (Homo sapiens)</fullName>
    </submittedName>
</protein>
<dbReference type="PROSITE" id="PS50179">
    <property type="entry name" value="VHS"/>
    <property type="match status" value="1"/>
</dbReference>
<reference evidence="11" key="1">
    <citation type="submission" date="2021-04" db="EMBL/GenBank/DDBJ databases">
        <authorList>
            <person name="Chebbi M.A.C M."/>
        </authorList>
    </citation>
    <scope>NUCLEOTIDE SEQUENCE</scope>
</reference>
<sequence length="595" mass="65567">MGIFSTSSPFDADVDKATNENNTTEDWGQIMEICDAVGNSSQKAKDCLRSIVRRLNAPDPHIVIQAITLLDACSSNCGKTFHLEIASRDFESEIRKLLLRSQPKIVEKLKVLLKKWAEGDFKTDPQLNLIPTLYNKLKSEGHDFSSLSEMPKHSSASASSAASKEDQDLAKAIELSLKENKQHSSASHSSPASSKLASLYPSVNLASNSSPPERRKVRALYDFEAAEDNELSFIAGDIIHILDDSDANWWKGAKGKMEGLFPSNFVTADLSVEPDHITKLEQGTKKAVQFAEEVEVKMLKREPEIVEVDIDETKIDRLLHLLHEADPQSDTTDPPEMLDLEEQVTAMGPLIDAALEKVDRRHAQLTQLSSDLVDALNLYHTLMREPTITTPYNTLSKMPPHMNVYPYPNQPPQMYNGMMQQQSNYNPVPGLPPGAYHPNMSGMPPEYMNHNMAGMPLPQQYHMPPAPHQHPPPSGHHPGPPGPPVGVPPHSVVTQNHHPGHSAVAARPIQPPGPQLVHQQAPPTQTLPVGHQGHPQTHTQGSTSGTERTSLSYQSQGYAPQVTQIPVQYVPPEIQGVHPSNQQPQYAPPSGQRMM</sequence>
<dbReference type="GO" id="GO:0035091">
    <property type="term" value="F:phosphatidylinositol binding"/>
    <property type="evidence" value="ECO:0007669"/>
    <property type="project" value="InterPro"/>
</dbReference>
<dbReference type="PRINTS" id="PR00452">
    <property type="entry name" value="SH3DOMAIN"/>
</dbReference>
<dbReference type="InterPro" id="IPR003903">
    <property type="entry name" value="UIM_dom"/>
</dbReference>
<organism evidence="11 12">
    <name type="scientific">Cotesia congregata</name>
    <name type="common">Parasitoid wasp</name>
    <name type="synonym">Apanteles congregatus</name>
    <dbReference type="NCBI Taxonomy" id="51543"/>
    <lineage>
        <taxon>Eukaryota</taxon>
        <taxon>Metazoa</taxon>
        <taxon>Ecdysozoa</taxon>
        <taxon>Arthropoda</taxon>
        <taxon>Hexapoda</taxon>
        <taxon>Insecta</taxon>
        <taxon>Pterygota</taxon>
        <taxon>Neoptera</taxon>
        <taxon>Endopterygota</taxon>
        <taxon>Hymenoptera</taxon>
        <taxon>Apocrita</taxon>
        <taxon>Ichneumonoidea</taxon>
        <taxon>Braconidae</taxon>
        <taxon>Microgastrinae</taxon>
        <taxon>Cotesia</taxon>
    </lineage>
</organism>
<feature type="region of interest" description="Disordered" evidence="8">
    <location>
        <begin position="450"/>
        <end position="557"/>
    </location>
</feature>
<dbReference type="Gene3D" id="1.20.5.1940">
    <property type="match status" value="1"/>
</dbReference>
<feature type="domain" description="SH3" evidence="9">
    <location>
        <begin position="212"/>
        <end position="271"/>
    </location>
</feature>
<evidence type="ECO:0000256" key="7">
    <source>
        <dbReference type="PROSITE-ProRule" id="PRU00192"/>
    </source>
</evidence>
<dbReference type="EMBL" id="CAJNRD030001120">
    <property type="protein sequence ID" value="CAG5092741.1"/>
    <property type="molecule type" value="Genomic_DNA"/>
</dbReference>
<evidence type="ECO:0000256" key="5">
    <source>
        <dbReference type="ARBA" id="ARBA00022753"/>
    </source>
</evidence>
<evidence type="ECO:0000256" key="2">
    <source>
        <dbReference type="ARBA" id="ARBA00009666"/>
    </source>
</evidence>
<dbReference type="InterPro" id="IPR008942">
    <property type="entry name" value="ENTH_VHS"/>
</dbReference>
<name>A0A8J2MHQ2_COTCN</name>
<dbReference type="GO" id="GO:0043130">
    <property type="term" value="F:ubiquitin binding"/>
    <property type="evidence" value="ECO:0007669"/>
    <property type="project" value="InterPro"/>
</dbReference>
<evidence type="ECO:0000256" key="3">
    <source>
        <dbReference type="ARBA" id="ARBA00022443"/>
    </source>
</evidence>
<dbReference type="PANTHER" id="PTHR45929:SF3">
    <property type="entry name" value="JAK PATHWAY SIGNAL TRANSDUCTION ADAPTOR MOLECULE"/>
    <property type="match status" value="1"/>
</dbReference>
<feature type="domain" description="VHS" evidence="10">
    <location>
        <begin position="17"/>
        <end position="145"/>
    </location>
</feature>
<evidence type="ECO:0000256" key="8">
    <source>
        <dbReference type="SAM" id="MobiDB-lite"/>
    </source>
</evidence>
<dbReference type="Gene3D" id="1.25.40.90">
    <property type="match status" value="1"/>
</dbReference>
<dbReference type="InterPro" id="IPR001452">
    <property type="entry name" value="SH3_domain"/>
</dbReference>
<evidence type="ECO:0000256" key="1">
    <source>
        <dbReference type="ARBA" id="ARBA00004177"/>
    </source>
</evidence>
<keyword evidence="12" id="KW-1185">Reference proteome</keyword>
<dbReference type="SMART" id="SM00288">
    <property type="entry name" value="VHS"/>
    <property type="match status" value="1"/>
</dbReference>
<accession>A0A8J2MHQ2</accession>
<dbReference type="InterPro" id="IPR050670">
    <property type="entry name" value="STAM"/>
</dbReference>
<evidence type="ECO:0000259" key="10">
    <source>
        <dbReference type="PROSITE" id="PS50179"/>
    </source>
</evidence>
<evidence type="ECO:0000256" key="4">
    <source>
        <dbReference type="ARBA" id="ARBA00022448"/>
    </source>
</evidence>
<dbReference type="GO" id="GO:0043328">
    <property type="term" value="P:protein transport to vacuole involved in ubiquitin-dependent protein catabolic process via the multivesicular body sorting pathway"/>
    <property type="evidence" value="ECO:0007669"/>
    <property type="project" value="TreeGrafter"/>
</dbReference>
<dbReference type="CDD" id="cd21388">
    <property type="entry name" value="GAT_STAM"/>
    <property type="match status" value="1"/>
</dbReference>
<dbReference type="SMART" id="SM00326">
    <property type="entry name" value="SH3"/>
    <property type="match status" value="1"/>
</dbReference>